<dbReference type="PANTHER" id="PTHR47585:SF1">
    <property type="entry name" value="DUF1446 DOMAIN-CONTAINING PROTEIN"/>
    <property type="match status" value="1"/>
</dbReference>
<feature type="domain" description="Acyclic terpene utilisation N-terminal" evidence="1">
    <location>
        <begin position="4"/>
        <end position="440"/>
    </location>
</feature>
<dbReference type="Proteomes" id="UP000463857">
    <property type="component" value="Chromosome"/>
</dbReference>
<dbReference type="EMBL" id="CP047156">
    <property type="protein sequence ID" value="QHC00326.1"/>
    <property type="molecule type" value="Genomic_DNA"/>
</dbReference>
<evidence type="ECO:0000313" key="3">
    <source>
        <dbReference type="EMBL" id="QHC00326.1"/>
    </source>
</evidence>
<reference evidence="3 4" key="1">
    <citation type="journal article" date="2018" name="Int. J. Syst. Evol. Microbiol.">
        <title>Epidermidibacterium keratini gen. nov., sp. nov., a member of the family Sporichthyaceae, isolated from keratin epidermis.</title>
        <authorList>
            <person name="Lee D.G."/>
            <person name="Trujillo M.E."/>
            <person name="Kang S."/>
            <person name="Nam J.J."/>
            <person name="Kim Y.J."/>
        </authorList>
    </citation>
    <scope>NUCLEOTIDE SEQUENCE [LARGE SCALE GENOMIC DNA]</scope>
    <source>
        <strain evidence="3 4">EPI-7</strain>
    </source>
</reference>
<dbReference type="KEGG" id="eke:EK0264_08555"/>
<accession>A0A7L4YME2</accession>
<feature type="domain" description="AtuA-like ferredoxin-fold" evidence="2">
    <location>
        <begin position="480"/>
        <end position="572"/>
    </location>
</feature>
<dbReference type="AlphaFoldDB" id="A0A7L4YME2"/>
<dbReference type="InterPro" id="IPR056362">
    <property type="entry name" value="AtuA-like_ferredoxin_dom"/>
</dbReference>
<dbReference type="InParanoid" id="A0A7L4YME2"/>
<dbReference type="Pfam" id="PF07287">
    <property type="entry name" value="AtuA"/>
    <property type="match status" value="1"/>
</dbReference>
<proteinExistence type="predicted"/>
<evidence type="ECO:0000259" key="2">
    <source>
        <dbReference type="Pfam" id="PF23544"/>
    </source>
</evidence>
<dbReference type="InterPro" id="IPR010839">
    <property type="entry name" value="AtuA_N"/>
</dbReference>
<evidence type="ECO:0000259" key="1">
    <source>
        <dbReference type="Pfam" id="PF07287"/>
    </source>
</evidence>
<dbReference type="RefSeq" id="WP_159544698.1">
    <property type="nucleotide sequence ID" value="NZ_CP047156.1"/>
</dbReference>
<protein>
    <submittedName>
        <fullName evidence="3">Acyclic terpene utilization AtuA family protein</fullName>
    </submittedName>
</protein>
<gene>
    <name evidence="3" type="ORF">EK0264_08555</name>
</gene>
<name>A0A7L4YME2_9ACTN</name>
<dbReference type="OrthoDB" id="3959640at2"/>
<organism evidence="3 4">
    <name type="scientific">Epidermidibacterium keratini</name>
    <dbReference type="NCBI Taxonomy" id="1891644"/>
    <lineage>
        <taxon>Bacteria</taxon>
        <taxon>Bacillati</taxon>
        <taxon>Actinomycetota</taxon>
        <taxon>Actinomycetes</taxon>
        <taxon>Sporichthyales</taxon>
        <taxon>Sporichthyaceae</taxon>
        <taxon>Epidermidibacterium</taxon>
    </lineage>
</organism>
<evidence type="ECO:0000313" key="4">
    <source>
        <dbReference type="Proteomes" id="UP000463857"/>
    </source>
</evidence>
<dbReference type="Pfam" id="PF23544">
    <property type="entry name" value="AtuA_ferredoxin"/>
    <property type="match status" value="1"/>
</dbReference>
<keyword evidence="4" id="KW-1185">Reference proteome</keyword>
<sequence length="586" mass="61580">MRTLRVANCSGFFGDRLSAAKEMVTGGDIDVLTGDWLAELTMIILRRQMAKNPETGYAGTFVKQLEDVLGTCLEKGIKIVSNAGGLNPGGAARAVEKLAGQLGLPVRVGVVTGDDILARVPELIERGALTQLDTGEPIDLDGRTPLAANAYLGGWGITECLNRGADVVVTGRVTDAAVVVGPAAWAFDWGREDFDKLAGAVVAGHVIECGGQATGGNFSFYDEVSGIERVGFPLAEIREDGSSVITKHRGTGGTVSIDTVKAQLLYEVGGPQYANPDVTALLDSISLSSDGDDRVEISGVRGQAPPPGLKVSMAVEGGYRNQMLLCLTGDDPEGKADVALRTIWEMIPGGREAFDRVDVELIGRPVSDPESFGAATTLLRVAVAGSDQKLVGRAFSGAVVQTGLSSYPGFYATSPPGSGTAYETYIPAVVPADEVTMTAEVDGETIEVPNTGSSVSAPLDAPSYADAPGAELPCEAMRKVPLGELAGARSGDKGGHANLGLWARSQENFDYLDGVLTVAKLRELIPGTRELKIQRHRLPNLWAINFVIEGFLGDGVSSSLRLDAQAKGLAEFARARHIDVPMSLMR</sequence>
<dbReference type="PANTHER" id="PTHR47585">
    <property type="match status" value="1"/>
</dbReference>